<protein>
    <recommendedName>
        <fullName evidence="5">Citrate synthase</fullName>
    </recommendedName>
</protein>
<accession>A0ABP8AS10</accession>
<dbReference type="EMBL" id="BAABBX010000012">
    <property type="protein sequence ID" value="GAA4188620.1"/>
    <property type="molecule type" value="Genomic_DNA"/>
</dbReference>
<dbReference type="Gene3D" id="1.10.580.10">
    <property type="entry name" value="Citrate Synthase, domain 1"/>
    <property type="match status" value="1"/>
</dbReference>
<name>A0ABP8AS10_9MICO</name>
<dbReference type="Pfam" id="PF00285">
    <property type="entry name" value="Citrate_synt"/>
    <property type="match status" value="1"/>
</dbReference>
<comment type="pathway">
    <text evidence="1">Carbohydrate metabolism; tricarboxylic acid cycle.</text>
</comment>
<dbReference type="SUPFAM" id="SSF48256">
    <property type="entry name" value="Citrate synthase"/>
    <property type="match status" value="1"/>
</dbReference>
<sequence length="384" mass="40746">MDDKLIDVPRGLSGVAVAETAISDVRGAEGYYQYGPYSAVELARTASFEEVWHLLITGRLPSADEGAAFRARVREAQQSAELRGVIASLVRDAGRDAGARAPRPPVAPLAGLKAAWPLLSAACGMRPVFDLDEADRRADAIALAAAAPVVLAALHRDSAEPLPVHDDRGLVANYLYQVTGEVPDAARERALSAYLVAAMDHGFNASTFTARVVASTGADVASCLAAALGALSGPLHGGAPARALDSLDQVGSPERIEPWLREQLASGRRIMGFGHAVYRTVDPRSALLREVAQGFGGARVEFALQFEAAAERLLAEHKPARPLHANVEFYAAVVMELCGLPREMLTPTFAVARTIGWTAHVLEQARDPKIIRPSARYVGPALAS</sequence>
<gene>
    <name evidence="7" type="ORF">GCM10022288_15230</name>
</gene>
<dbReference type="PANTHER" id="PTHR11739">
    <property type="entry name" value="CITRATE SYNTHASE"/>
    <property type="match status" value="1"/>
</dbReference>
<evidence type="ECO:0000256" key="4">
    <source>
        <dbReference type="ARBA" id="ARBA00049288"/>
    </source>
</evidence>
<dbReference type="PANTHER" id="PTHR11739:SF23">
    <property type="entry name" value="CITRATE SYNTHASE 2-RELATED"/>
    <property type="match status" value="1"/>
</dbReference>
<dbReference type="InterPro" id="IPR036969">
    <property type="entry name" value="Citrate_synthase_sf"/>
</dbReference>
<evidence type="ECO:0000256" key="5">
    <source>
        <dbReference type="PIRNR" id="PIRNR001369"/>
    </source>
</evidence>
<dbReference type="PIRSF" id="PIRSF001369">
    <property type="entry name" value="Citrate_synth"/>
    <property type="match status" value="1"/>
</dbReference>
<evidence type="ECO:0000313" key="8">
    <source>
        <dbReference type="Proteomes" id="UP001500213"/>
    </source>
</evidence>
<dbReference type="PRINTS" id="PR00143">
    <property type="entry name" value="CITRTSNTHASE"/>
</dbReference>
<keyword evidence="3 5" id="KW-0808">Transferase</keyword>
<proteinExistence type="inferred from homology"/>
<evidence type="ECO:0000256" key="1">
    <source>
        <dbReference type="ARBA" id="ARBA00005163"/>
    </source>
</evidence>
<dbReference type="PROSITE" id="PS00480">
    <property type="entry name" value="CITRATE_SYNTHASE"/>
    <property type="match status" value="1"/>
</dbReference>
<evidence type="ECO:0000256" key="6">
    <source>
        <dbReference type="RuleBase" id="RU003406"/>
    </source>
</evidence>
<dbReference type="RefSeq" id="WP_344775491.1">
    <property type="nucleotide sequence ID" value="NZ_BAABBX010000012.1"/>
</dbReference>
<dbReference type="InterPro" id="IPR016142">
    <property type="entry name" value="Citrate_synth-like_lrg_a-sub"/>
</dbReference>
<keyword evidence="8" id="KW-1185">Reference proteome</keyword>
<dbReference type="Gene3D" id="1.10.230.10">
    <property type="entry name" value="Cytochrome P450-Terp, domain 2"/>
    <property type="match status" value="1"/>
</dbReference>
<dbReference type="Proteomes" id="UP001500213">
    <property type="component" value="Unassembled WGS sequence"/>
</dbReference>
<evidence type="ECO:0000256" key="3">
    <source>
        <dbReference type="ARBA" id="ARBA00022679"/>
    </source>
</evidence>
<dbReference type="InterPro" id="IPR002020">
    <property type="entry name" value="Citrate_synthase"/>
</dbReference>
<dbReference type="InterPro" id="IPR016143">
    <property type="entry name" value="Citrate_synth-like_sm_a-sub"/>
</dbReference>
<organism evidence="7 8">
    <name type="scientific">Gryllotalpicola kribbensis</name>
    <dbReference type="NCBI Taxonomy" id="993084"/>
    <lineage>
        <taxon>Bacteria</taxon>
        <taxon>Bacillati</taxon>
        <taxon>Actinomycetota</taxon>
        <taxon>Actinomycetes</taxon>
        <taxon>Micrococcales</taxon>
        <taxon>Microbacteriaceae</taxon>
        <taxon>Gryllotalpicola</taxon>
    </lineage>
</organism>
<comment type="catalytic activity">
    <reaction evidence="4">
        <text>oxaloacetate + acetyl-CoA + H2O = citrate + CoA + H(+)</text>
        <dbReference type="Rhea" id="RHEA:16845"/>
        <dbReference type="ChEBI" id="CHEBI:15377"/>
        <dbReference type="ChEBI" id="CHEBI:15378"/>
        <dbReference type="ChEBI" id="CHEBI:16452"/>
        <dbReference type="ChEBI" id="CHEBI:16947"/>
        <dbReference type="ChEBI" id="CHEBI:57287"/>
        <dbReference type="ChEBI" id="CHEBI:57288"/>
        <dbReference type="EC" id="2.3.3.16"/>
    </reaction>
</comment>
<comment type="similarity">
    <text evidence="2 5 6">Belongs to the citrate synthase family.</text>
</comment>
<evidence type="ECO:0000256" key="2">
    <source>
        <dbReference type="ARBA" id="ARBA00010566"/>
    </source>
</evidence>
<dbReference type="InterPro" id="IPR024176">
    <property type="entry name" value="Citrate_synthase_bac-typ"/>
</dbReference>
<reference evidence="8" key="1">
    <citation type="journal article" date="2019" name="Int. J. Syst. Evol. Microbiol.">
        <title>The Global Catalogue of Microorganisms (GCM) 10K type strain sequencing project: providing services to taxonomists for standard genome sequencing and annotation.</title>
        <authorList>
            <consortium name="The Broad Institute Genomics Platform"/>
            <consortium name="The Broad Institute Genome Sequencing Center for Infectious Disease"/>
            <person name="Wu L."/>
            <person name="Ma J."/>
        </authorList>
    </citation>
    <scope>NUCLEOTIDE SEQUENCE [LARGE SCALE GENOMIC DNA]</scope>
    <source>
        <strain evidence="8">JCM 17593</strain>
    </source>
</reference>
<dbReference type="InterPro" id="IPR019810">
    <property type="entry name" value="Citrate_synthase_AS"/>
</dbReference>
<comment type="caution">
    <text evidence="7">The sequence shown here is derived from an EMBL/GenBank/DDBJ whole genome shotgun (WGS) entry which is preliminary data.</text>
</comment>
<evidence type="ECO:0000313" key="7">
    <source>
        <dbReference type="EMBL" id="GAA4188620.1"/>
    </source>
</evidence>